<feature type="compositionally biased region" description="Basic and acidic residues" evidence="1">
    <location>
        <begin position="96"/>
        <end position="120"/>
    </location>
</feature>
<dbReference type="OrthoDB" id="679318at2759"/>
<dbReference type="EMBL" id="JAKOGI010001966">
    <property type="protein sequence ID" value="KAJ8423413.1"/>
    <property type="molecule type" value="Genomic_DNA"/>
</dbReference>
<feature type="compositionally biased region" description="Polar residues" evidence="1">
    <location>
        <begin position="198"/>
        <end position="209"/>
    </location>
</feature>
<feature type="region of interest" description="Disordered" evidence="1">
    <location>
        <begin position="531"/>
        <end position="607"/>
    </location>
</feature>
<accession>A0A9Q1GRR3</accession>
<evidence type="ECO:0000256" key="1">
    <source>
        <dbReference type="SAM" id="MobiDB-lite"/>
    </source>
</evidence>
<evidence type="ECO:0000313" key="3">
    <source>
        <dbReference type="Proteomes" id="UP001153076"/>
    </source>
</evidence>
<protein>
    <submittedName>
        <fullName evidence="2">Uncharacterized protein</fullName>
    </submittedName>
</protein>
<feature type="region of interest" description="Disordered" evidence="1">
    <location>
        <begin position="1"/>
        <end position="225"/>
    </location>
</feature>
<name>A0A9Q1GRR3_9CARY</name>
<feature type="compositionally biased region" description="Basic residues" evidence="1">
    <location>
        <begin position="25"/>
        <end position="34"/>
    </location>
</feature>
<feature type="compositionally biased region" description="Basic and acidic residues" evidence="1">
    <location>
        <begin position="131"/>
        <end position="180"/>
    </location>
</feature>
<sequence length="778" mass="88461">MLLKTATPEKLPQEEHLSQEPTEKPKKKKKANKKWKTDSNNNEELNSKRHATLDKQTEKEKEKEELLNQSIDKVTKKRKPSKDPADKPLSKKAKRDKFLLESGKDEEPAQKSVAKGEDNKKKSKQIATKNAPRDHEAHQKSSKTHEHKERHLQTAPTKLEHKEKGERAEQPKKYKSKEKPPLSNVVVRKGHVSDVEPSYSSDSEENNPTYEHEEVDHENDQREAKEEVTIHEPIVQEELALKFEDGLSEKRTYQKALGTRMSTRSFSSLLNEAQVEAIRSIGFTSSLKVDVKEIPGKFSKWLVESFDPYAVCFRLLNGQKFSVTAFDVYATLGVPLGRTKIIEITKSSMDEEYDEVDAESLKEWKLQKNTLQLTRMPEFILAEKDGGKSFKRNFIIYLVNCFFSKPKNSEYNKSILKYVKDLDTCLGWCKFIVDKLITSIRYYKESMAAKGVYFDANNDLCASAFYPTLPVDKPDGEAEIPGDTLIFDASIIVGKGEHCEDVVLDQPKTITKKDDRILSYSLGLGLSQPYSQRPTTCVPDPSTTGVNEDYRINDDDDGAPLRNTSQVNCELNIKKPAEKRPKEGDKPSSKKGEKKESAMAYDEYETTDSRKPKLTKKVVPKKHDEKRLGAAITLEKLEEVGPSDVLKKLQLENLALAYCSPYVIWLTKLDNELSQDDLTISEYVFNKVEDVDDSEPLFDSCDDKEATRTSMLTLKPGEQLEMNVTNIWSSILNDWERKSDLSTPSRFFMSCDQSANASHSTYCSIITALAIITKILSY</sequence>
<feature type="compositionally biased region" description="Basic and acidic residues" evidence="1">
    <location>
        <begin position="11"/>
        <end position="24"/>
    </location>
</feature>
<proteinExistence type="predicted"/>
<keyword evidence="3" id="KW-1185">Reference proteome</keyword>
<reference evidence="2" key="1">
    <citation type="submission" date="2022-04" db="EMBL/GenBank/DDBJ databases">
        <title>Carnegiea gigantea Genome sequencing and assembly v2.</title>
        <authorList>
            <person name="Copetti D."/>
            <person name="Sanderson M.J."/>
            <person name="Burquez A."/>
            <person name="Wojciechowski M.F."/>
        </authorList>
    </citation>
    <scope>NUCLEOTIDE SEQUENCE</scope>
    <source>
        <strain evidence="2">SGP5-SGP5p</strain>
        <tissue evidence="2">Aerial part</tissue>
    </source>
</reference>
<dbReference type="Proteomes" id="UP001153076">
    <property type="component" value="Unassembled WGS sequence"/>
</dbReference>
<feature type="compositionally biased region" description="Basic and acidic residues" evidence="1">
    <location>
        <begin position="210"/>
        <end position="225"/>
    </location>
</feature>
<dbReference type="AlphaFoldDB" id="A0A9Q1GRR3"/>
<comment type="caution">
    <text evidence="2">The sequence shown here is derived from an EMBL/GenBank/DDBJ whole genome shotgun (WGS) entry which is preliminary data.</text>
</comment>
<evidence type="ECO:0000313" key="2">
    <source>
        <dbReference type="EMBL" id="KAJ8423413.1"/>
    </source>
</evidence>
<gene>
    <name evidence="2" type="ORF">Cgig2_020950</name>
</gene>
<dbReference type="PANTHER" id="PTHR34835">
    <property type="entry name" value="OS07G0283600 PROTEIN-RELATED"/>
    <property type="match status" value="1"/>
</dbReference>
<feature type="compositionally biased region" description="Basic and acidic residues" evidence="1">
    <location>
        <begin position="572"/>
        <end position="597"/>
    </location>
</feature>
<organism evidence="2 3">
    <name type="scientific">Carnegiea gigantea</name>
    <dbReference type="NCBI Taxonomy" id="171969"/>
    <lineage>
        <taxon>Eukaryota</taxon>
        <taxon>Viridiplantae</taxon>
        <taxon>Streptophyta</taxon>
        <taxon>Embryophyta</taxon>
        <taxon>Tracheophyta</taxon>
        <taxon>Spermatophyta</taxon>
        <taxon>Magnoliopsida</taxon>
        <taxon>eudicotyledons</taxon>
        <taxon>Gunneridae</taxon>
        <taxon>Pentapetalae</taxon>
        <taxon>Caryophyllales</taxon>
        <taxon>Cactineae</taxon>
        <taxon>Cactaceae</taxon>
        <taxon>Cactoideae</taxon>
        <taxon>Echinocereeae</taxon>
        <taxon>Carnegiea</taxon>
    </lineage>
</organism>
<feature type="compositionally biased region" description="Basic and acidic residues" evidence="1">
    <location>
        <begin position="45"/>
        <end position="66"/>
    </location>
</feature>
<feature type="compositionally biased region" description="Polar residues" evidence="1">
    <location>
        <begin position="531"/>
        <end position="546"/>
    </location>
</feature>